<gene>
    <name evidence="9" type="ORF">FE782_12865</name>
</gene>
<feature type="domain" description="HTH araC/xylS-type" evidence="7">
    <location>
        <begin position="464"/>
        <end position="561"/>
    </location>
</feature>
<accession>A0A5R9GEL6</accession>
<dbReference type="PANTHER" id="PTHR43280">
    <property type="entry name" value="ARAC-FAMILY TRANSCRIPTIONAL REGULATOR"/>
    <property type="match status" value="1"/>
</dbReference>
<evidence type="ECO:0000313" key="10">
    <source>
        <dbReference type="Proteomes" id="UP000309676"/>
    </source>
</evidence>
<dbReference type="Pfam" id="PF12833">
    <property type="entry name" value="HTH_18"/>
    <property type="match status" value="1"/>
</dbReference>
<dbReference type="SMART" id="SM00342">
    <property type="entry name" value="HTH_ARAC"/>
    <property type="match status" value="1"/>
</dbReference>
<dbReference type="Gene3D" id="3.40.50.2300">
    <property type="match status" value="1"/>
</dbReference>
<dbReference type="PRINTS" id="PR00032">
    <property type="entry name" value="HTHARAC"/>
</dbReference>
<dbReference type="AlphaFoldDB" id="A0A5R9GEL6"/>
<keyword evidence="3" id="KW-0804">Transcription</keyword>
<evidence type="ECO:0000313" key="9">
    <source>
        <dbReference type="EMBL" id="TLS51798.1"/>
    </source>
</evidence>
<dbReference type="EMBL" id="VCIW01000007">
    <property type="protein sequence ID" value="TLS51798.1"/>
    <property type="molecule type" value="Genomic_DNA"/>
</dbReference>
<dbReference type="InterPro" id="IPR009057">
    <property type="entry name" value="Homeodomain-like_sf"/>
</dbReference>
<dbReference type="SUPFAM" id="SSF46689">
    <property type="entry name" value="Homeodomain-like"/>
    <property type="match status" value="2"/>
</dbReference>
<dbReference type="PROSITE" id="PS01124">
    <property type="entry name" value="HTH_ARAC_FAMILY_2"/>
    <property type="match status" value="1"/>
</dbReference>
<dbReference type="CDD" id="cd17536">
    <property type="entry name" value="REC_YesN-like"/>
    <property type="match status" value="1"/>
</dbReference>
<feature type="coiled-coil region" evidence="5">
    <location>
        <begin position="383"/>
        <end position="410"/>
    </location>
</feature>
<feature type="modified residue" description="4-aspartylphosphate" evidence="4">
    <location>
        <position position="98"/>
    </location>
</feature>
<evidence type="ECO:0000256" key="2">
    <source>
        <dbReference type="ARBA" id="ARBA00023125"/>
    </source>
</evidence>
<dbReference type="SUPFAM" id="SSF52172">
    <property type="entry name" value="CheY-like"/>
    <property type="match status" value="1"/>
</dbReference>
<evidence type="ECO:0000259" key="8">
    <source>
        <dbReference type="PROSITE" id="PS50110"/>
    </source>
</evidence>
<feature type="compositionally biased region" description="Polar residues" evidence="6">
    <location>
        <begin position="15"/>
        <end position="25"/>
    </location>
</feature>
<name>A0A5R9GEL6_9BACL</name>
<dbReference type="GO" id="GO:0043565">
    <property type="term" value="F:sequence-specific DNA binding"/>
    <property type="evidence" value="ECO:0007669"/>
    <property type="project" value="InterPro"/>
</dbReference>
<keyword evidence="4" id="KW-0597">Phosphoprotein</keyword>
<dbReference type="Pfam" id="PF00072">
    <property type="entry name" value="Response_reg"/>
    <property type="match status" value="1"/>
</dbReference>
<evidence type="ECO:0000256" key="6">
    <source>
        <dbReference type="SAM" id="MobiDB-lite"/>
    </source>
</evidence>
<dbReference type="InterPro" id="IPR001789">
    <property type="entry name" value="Sig_transdc_resp-reg_receiver"/>
</dbReference>
<dbReference type="SMART" id="SM00448">
    <property type="entry name" value="REC"/>
    <property type="match status" value="1"/>
</dbReference>
<organism evidence="9 10">
    <name type="scientific">Paenibacillus antri</name>
    <dbReference type="NCBI Taxonomy" id="2582848"/>
    <lineage>
        <taxon>Bacteria</taxon>
        <taxon>Bacillati</taxon>
        <taxon>Bacillota</taxon>
        <taxon>Bacilli</taxon>
        <taxon>Bacillales</taxon>
        <taxon>Paenibacillaceae</taxon>
        <taxon>Paenibacillus</taxon>
    </lineage>
</organism>
<dbReference type="GO" id="GO:0000160">
    <property type="term" value="P:phosphorelay signal transduction system"/>
    <property type="evidence" value="ECO:0007669"/>
    <property type="project" value="InterPro"/>
</dbReference>
<keyword evidence="1" id="KW-0805">Transcription regulation</keyword>
<dbReference type="InterPro" id="IPR018060">
    <property type="entry name" value="HTH_AraC"/>
</dbReference>
<dbReference type="Proteomes" id="UP000309676">
    <property type="component" value="Unassembled WGS sequence"/>
</dbReference>
<evidence type="ECO:0000256" key="3">
    <source>
        <dbReference type="ARBA" id="ARBA00023163"/>
    </source>
</evidence>
<proteinExistence type="predicted"/>
<feature type="region of interest" description="Disordered" evidence="6">
    <location>
        <begin position="1"/>
        <end position="25"/>
    </location>
</feature>
<evidence type="ECO:0000256" key="4">
    <source>
        <dbReference type="PROSITE-ProRule" id="PRU00169"/>
    </source>
</evidence>
<reference evidence="9 10" key="1">
    <citation type="submission" date="2019-05" db="EMBL/GenBank/DDBJ databases">
        <authorList>
            <person name="Narsing Rao M.P."/>
            <person name="Li W.J."/>
        </authorList>
    </citation>
    <scope>NUCLEOTIDE SEQUENCE [LARGE SCALE GENOMIC DNA]</scope>
    <source>
        <strain evidence="9 10">SYSU_K30003</strain>
    </source>
</reference>
<dbReference type="Gene3D" id="1.10.10.60">
    <property type="entry name" value="Homeodomain-like"/>
    <property type="match status" value="2"/>
</dbReference>
<evidence type="ECO:0000256" key="1">
    <source>
        <dbReference type="ARBA" id="ARBA00023015"/>
    </source>
</evidence>
<evidence type="ECO:0000256" key="5">
    <source>
        <dbReference type="SAM" id="Coils"/>
    </source>
</evidence>
<dbReference type="GO" id="GO:0003700">
    <property type="term" value="F:DNA-binding transcription factor activity"/>
    <property type="evidence" value="ECO:0007669"/>
    <property type="project" value="InterPro"/>
</dbReference>
<dbReference type="PANTHER" id="PTHR43280:SF2">
    <property type="entry name" value="HTH-TYPE TRANSCRIPTIONAL REGULATOR EXSA"/>
    <property type="match status" value="1"/>
</dbReference>
<dbReference type="PROSITE" id="PS50110">
    <property type="entry name" value="RESPONSE_REGULATORY"/>
    <property type="match status" value="1"/>
</dbReference>
<comment type="caution">
    <text evidence="9">The sequence shown here is derived from an EMBL/GenBank/DDBJ whole genome shotgun (WGS) entry which is preliminary data.</text>
</comment>
<keyword evidence="2" id="KW-0238">DNA-binding</keyword>
<dbReference type="InterPro" id="IPR020449">
    <property type="entry name" value="Tscrpt_reg_AraC-type_HTH"/>
</dbReference>
<protein>
    <submittedName>
        <fullName evidence="9">Response regulator</fullName>
    </submittedName>
</protein>
<evidence type="ECO:0000259" key="7">
    <source>
        <dbReference type="PROSITE" id="PS01124"/>
    </source>
</evidence>
<keyword evidence="5" id="KW-0175">Coiled coil</keyword>
<keyword evidence="10" id="KW-1185">Reference proteome</keyword>
<dbReference type="InterPro" id="IPR011006">
    <property type="entry name" value="CheY-like_superfamily"/>
</dbReference>
<sequence>MCCAGRSLHSENKRPSVSSPVNKRGSSLACLSQSAITTGRMRSMIKVMLIDDDVPVVEYLRKLVPWDALGLSVCAEAYSAAEALERFESVKPDILVTDIGLPDGNGIDLARRFRDARPALRVVFLTCHEDFQYVKEALRIDADDYVVKDELNPETFADTLRKAASRLALEQEQLERIAYKSDLERNRDVLLRQFFTELTGTGQPSAMLEHGRRLGIGWSDSNFAVGWFHLDAGDLAETYDRQRVELIRYAAYNIAAEVASDMRVTAFPFMDHRLWLIACDASADDATAELRRFAPLYQAKLAEFLKVRSYYFVEAESSDLPGLGALLHRARDRAEFEYFVDGAKGNMVRQATQGAARAGSEGLTAKWTEALAAGDRSLSHLYFSNIEQAIRETEREANGAKEKVLRCLQEASVRLGRSVPSGIHEDIDRSVRLEEAFRIVRWYADRLIQGNTSSSESSTDPDLKAINAFIYENMFRNVTSIDIARYLHLNPSYFSRYFKKLTGMNFTDHVHLIKMEEAKRLLAVGETAENTAYMLGYSDRAYFSKVFKKYTGLSPSEYKPRLQT</sequence>
<feature type="domain" description="Response regulatory" evidence="8">
    <location>
        <begin position="46"/>
        <end position="163"/>
    </location>
</feature>